<evidence type="ECO:0000313" key="5">
    <source>
        <dbReference type="Proteomes" id="UP000310189"/>
    </source>
</evidence>
<evidence type="ECO:0008006" key="6">
    <source>
        <dbReference type="Google" id="ProtNLM"/>
    </source>
</evidence>
<dbReference type="Pfam" id="PF00612">
    <property type="entry name" value="IQ"/>
    <property type="match status" value="3"/>
</dbReference>
<organism evidence="4 5">
    <name type="scientific">Wallemia hederae</name>
    <dbReference type="NCBI Taxonomy" id="1540922"/>
    <lineage>
        <taxon>Eukaryota</taxon>
        <taxon>Fungi</taxon>
        <taxon>Dikarya</taxon>
        <taxon>Basidiomycota</taxon>
        <taxon>Wallemiomycotina</taxon>
        <taxon>Wallemiomycetes</taxon>
        <taxon>Wallemiales</taxon>
        <taxon>Wallemiaceae</taxon>
        <taxon>Wallemia</taxon>
    </lineage>
</organism>
<dbReference type="OrthoDB" id="775356at2759"/>
<dbReference type="Gene3D" id="1.10.418.10">
    <property type="entry name" value="Calponin-like domain"/>
    <property type="match status" value="1"/>
</dbReference>
<dbReference type="GO" id="GO:0110085">
    <property type="term" value="C:mitotic actomyosin contractile ring"/>
    <property type="evidence" value="ECO:0007669"/>
    <property type="project" value="TreeGrafter"/>
</dbReference>
<dbReference type="InterPro" id="IPR000048">
    <property type="entry name" value="IQ_motif_EF-hand-BS"/>
</dbReference>
<dbReference type="InterPro" id="IPR036872">
    <property type="entry name" value="CH_dom_sf"/>
</dbReference>
<keyword evidence="5" id="KW-1185">Reference proteome</keyword>
<sequence length="1824" mass="207839">MGDFTPNRYDTKTSRSSPFAYQQRILERTSSSAQRKPSNSSTQQSSPLGSPKPTFLDGVTQRSPSSRFTRHKSSQSVGDVASKWEARSQTDKSTVPFPNYPSRSPSPTKSSLPSAAFTPFSHANLPPSPTPDRTPSLRRARPLSLQHTPDLARSSVGALKELSSSQSLYRTNSLSRTRSTELDATRNRDSTQASPTKSDSGRNVLGRGAAPNYRAKSGAHLGRITSGDAENDWDENDKPGGWDKDQRPALNDDAFHLPGITDSNEEVAGLPGRVRLSRTGSLTEGSRNSAGLRRSNALKSSNSSPTKSTPTSSVMSRTQYMTLDKQRHLLAAYEYLCHISEAIRWMEECLESSLEMDEVQAEDGLRDGIILFKLASVWGFGEGMEDGHSGWEGIKKNYTGNRRLFSHPNIRHFKYVDNINYFFEFIRRISLPDLFTFETTDLYEKKNIPKVIYCLHALSYLLAGRGVAPRIGALKGQLEFTDDQLRQTQKNLDASNVPMPNFGGLASTFGDAEPVVEKVPVESEEDRIARELFDAQDAVIALQAQARGHLLRLYVSGLKKTLAYSKNRIVATQATCRGSLTRAQLRALREKRSGSAMKWVVPVQAVARQKLVRDQQKDLKKHMMVCKPAVTALQAHARGQLLRDAYEDKMRLVSRHNRLGLYQKVQAQCRGALCRNQFKKQTSTLNNRGEVQHAIRIQSSCRGYLIRSKFGSYLDSIHEQSSVYTAVQSTSRSMINRRKYQSKLNEVKMASSDFISLQSQARGMLYRRIHGSLHSSLKSDPSSMSVSLLQSHARGFRTRQKINSLRSELLDLHNAHVHIQACARGAIVRDQCESVLAYLDDNYQSVIAIQSLLRTKLIQDRYESLQSLLEDSTSSTTQMQSHCRRALVRASIDDLKSELSQEAQSKSIVDMQSLGRATLARRAVWTIFQNLESVEDEIVKCQAQAKGFLVRKDQIMWKRHLNVSQPQAVNLQSIMRGYVQRQKFGEKKAHYRTNKEKIVKIQALYRGKEKREQFKELTMGNNVPLNTVKEFVHLLDDSDYDFDEEIELVDVRKKVLEVIRETQALESHVDELDVKIALVVKNALSFDELVRAAKGRSVASSTLNRNGSVLAAAGDPFSPGKMDKQTVRRLELYQQLFWRLQNQPEYLARLFYNMSRTEVSDKNRRLIENVIMSLFGYTQSAREEYLFLKVMQRSMHEEIASARQISDVVRGSFTWVKMFLLYLRGPEKRGFLKQALGPRISEITSLESFDLETDPVMIWKQIINYQELESGKPSEKKKDVTYEEAISDSDTRVTFIHHLQQLRHATEHFREDIQKSLKKMPYGLRFIARELYLALRIKFKNESEESCNKIIGQLIYYRYIHPAIVTPETFDVVPKVLDPLQRKNLNEIAKMLTQLAMGEVFNDDNPYLTPLNDYIVDASSKFVPWFGQVADAVDAETHFNAGEFLEYNTTRKPSIHISPSEIYDVHSLLNQNLDRIAPTTEDPLRAILLELGGPPLPAQGELYEARKRAISLTLANRNTQVDNPNDPQTHKKQLWLQTKRLVLAVLRIQPERTLTQSFISEVTEEHEAQWQLFVQKEASIERSRRSGATDTMSPFLGSGYKINDIRQMRYTEVKAKAIEYCLQLEKIGEITRKDNYQSVLNAIAVDVRSRNRKRIQRQKELSSMENTLKILDEKKQYLYKQQEAFNSYIETSMQTMQKKGKKRFVLPFTKQWSHLRDLKHNGKKFKFGSYKYGAQELYNRGLLLSISQVSPRQYDGLFITFSSDEIGVFKIDMNVAGDPKPMASEDVRLEDMLQMQFENKSSIAVCEGNVKCNLNVLLFQLYKK</sequence>
<evidence type="ECO:0000256" key="1">
    <source>
        <dbReference type="SAM" id="MobiDB-lite"/>
    </source>
</evidence>
<evidence type="ECO:0000259" key="2">
    <source>
        <dbReference type="PROSITE" id="PS50018"/>
    </source>
</evidence>
<comment type="caution">
    <text evidence="4">The sequence shown here is derived from an EMBL/GenBank/DDBJ whole genome shotgun (WGS) entry which is preliminary data.</text>
</comment>
<accession>A0A4T0FF85</accession>
<dbReference type="SMART" id="SM00323">
    <property type="entry name" value="RasGAP"/>
    <property type="match status" value="1"/>
</dbReference>
<dbReference type="InterPro" id="IPR000593">
    <property type="entry name" value="RasGAP_C"/>
</dbReference>
<dbReference type="Pfam" id="PF00616">
    <property type="entry name" value="RasGAP"/>
    <property type="match status" value="1"/>
</dbReference>
<dbReference type="SUPFAM" id="SSF143885">
    <property type="entry name" value="RGC domain-like"/>
    <property type="match status" value="1"/>
</dbReference>
<dbReference type="PROSITE" id="PS50096">
    <property type="entry name" value="IQ"/>
    <property type="match status" value="10"/>
</dbReference>
<dbReference type="GO" id="GO:0005516">
    <property type="term" value="F:calmodulin binding"/>
    <property type="evidence" value="ECO:0007669"/>
    <property type="project" value="TreeGrafter"/>
</dbReference>
<dbReference type="SUPFAM" id="SSF47576">
    <property type="entry name" value="Calponin-homology domain, CH-domain"/>
    <property type="match status" value="1"/>
</dbReference>
<name>A0A4T0FF85_9BASI</name>
<dbReference type="EMBL" id="SPNW01000077">
    <property type="protein sequence ID" value="TIA86658.1"/>
    <property type="molecule type" value="Genomic_DNA"/>
</dbReference>
<dbReference type="Pfam" id="PF00307">
    <property type="entry name" value="CH"/>
    <property type="match status" value="1"/>
</dbReference>
<dbReference type="InterPro" id="IPR008936">
    <property type="entry name" value="Rho_GTPase_activation_prot"/>
</dbReference>
<dbReference type="SMART" id="SM00033">
    <property type="entry name" value="CH"/>
    <property type="match status" value="1"/>
</dbReference>
<dbReference type="Proteomes" id="UP000310189">
    <property type="component" value="Unassembled WGS sequence"/>
</dbReference>
<dbReference type="PANTHER" id="PTHR14149:SF14">
    <property type="entry name" value="CALPONIN-HOMOLOGY (CH) DOMAIN-CONTAINING PROTEIN"/>
    <property type="match status" value="1"/>
</dbReference>
<protein>
    <recommendedName>
        <fullName evidence="6">Ras-GAP domain-containing protein</fullName>
    </recommendedName>
</protein>
<feature type="compositionally biased region" description="Polar residues" evidence="1">
    <location>
        <begin position="278"/>
        <end position="289"/>
    </location>
</feature>
<dbReference type="Pfam" id="PF03836">
    <property type="entry name" value="RasGAP_C"/>
    <property type="match status" value="1"/>
</dbReference>
<dbReference type="GO" id="GO:0005096">
    <property type="term" value="F:GTPase activator activity"/>
    <property type="evidence" value="ECO:0007669"/>
    <property type="project" value="TreeGrafter"/>
</dbReference>
<feature type="region of interest" description="Disordered" evidence="1">
    <location>
        <begin position="1"/>
        <end position="316"/>
    </location>
</feature>
<dbReference type="InterPro" id="IPR001715">
    <property type="entry name" value="CH_dom"/>
</dbReference>
<feature type="compositionally biased region" description="Polar residues" evidence="1">
    <location>
        <begin position="101"/>
        <end position="113"/>
    </location>
</feature>
<feature type="compositionally biased region" description="Basic and acidic residues" evidence="1">
    <location>
        <begin position="178"/>
        <end position="189"/>
    </location>
</feature>
<dbReference type="InterPro" id="IPR001936">
    <property type="entry name" value="RasGAP_dom"/>
</dbReference>
<dbReference type="SMART" id="SM00015">
    <property type="entry name" value="IQ"/>
    <property type="match status" value="12"/>
</dbReference>
<feature type="compositionally biased region" description="Polar residues" evidence="1">
    <location>
        <begin position="28"/>
        <end position="48"/>
    </location>
</feature>
<dbReference type="GO" id="GO:0051015">
    <property type="term" value="F:actin filament binding"/>
    <property type="evidence" value="ECO:0007669"/>
    <property type="project" value="TreeGrafter"/>
</dbReference>
<dbReference type="SUPFAM" id="SSF48350">
    <property type="entry name" value="GTPase activation domain, GAP"/>
    <property type="match status" value="1"/>
</dbReference>
<gene>
    <name evidence="4" type="ORF">E3P99_03613</name>
</gene>
<dbReference type="PANTHER" id="PTHR14149">
    <property type="entry name" value="RAS GTPASE-ACTIVATING PROTEIN WITH IQ MOTIF"/>
    <property type="match status" value="1"/>
</dbReference>
<dbReference type="Gene3D" id="1.20.5.190">
    <property type="match status" value="3"/>
</dbReference>
<dbReference type="Gene3D" id="1.10.506.10">
    <property type="entry name" value="GTPase Activation - p120gap, domain 1"/>
    <property type="match status" value="1"/>
</dbReference>
<proteinExistence type="predicted"/>
<reference evidence="4 5" key="1">
    <citation type="submission" date="2019-03" db="EMBL/GenBank/DDBJ databases">
        <title>Sequencing 23 genomes of Wallemia ichthyophaga.</title>
        <authorList>
            <person name="Gostincar C."/>
        </authorList>
    </citation>
    <scope>NUCLEOTIDE SEQUENCE [LARGE SCALE GENOMIC DNA]</scope>
    <source>
        <strain evidence="4 5">EXF-5753</strain>
    </source>
</reference>
<evidence type="ECO:0000313" key="4">
    <source>
        <dbReference type="EMBL" id="TIA86658.1"/>
    </source>
</evidence>
<feature type="compositionally biased region" description="Basic and acidic residues" evidence="1">
    <location>
        <begin position="236"/>
        <end position="247"/>
    </location>
</feature>
<dbReference type="CDD" id="cd21206">
    <property type="entry name" value="CH_IQGAP"/>
    <property type="match status" value="1"/>
</dbReference>
<dbReference type="PROSITE" id="PS50018">
    <property type="entry name" value="RAS_GTPASE_ACTIV_2"/>
    <property type="match status" value="1"/>
</dbReference>
<dbReference type="PROSITE" id="PS50021">
    <property type="entry name" value="CH"/>
    <property type="match status" value="1"/>
</dbReference>
<dbReference type="GO" id="GO:1903479">
    <property type="term" value="P:mitotic actomyosin contractile ring assembly actin filament organization"/>
    <property type="evidence" value="ECO:0007669"/>
    <property type="project" value="TreeGrafter"/>
</dbReference>
<feature type="domain" description="Calponin-homology (CH)" evidence="3">
    <location>
        <begin position="336"/>
        <end position="462"/>
    </location>
</feature>
<feature type="compositionally biased region" description="Low complexity" evidence="1">
    <location>
        <begin position="299"/>
        <end position="313"/>
    </location>
</feature>
<feature type="domain" description="Ras-GAP" evidence="2">
    <location>
        <begin position="1169"/>
        <end position="1397"/>
    </location>
</feature>
<feature type="compositionally biased region" description="Polar residues" evidence="1">
    <location>
        <begin position="162"/>
        <end position="177"/>
    </location>
</feature>
<evidence type="ECO:0000259" key="3">
    <source>
        <dbReference type="PROSITE" id="PS50021"/>
    </source>
</evidence>